<reference evidence="2" key="2">
    <citation type="submission" date="2021-10" db="EMBL/GenBank/DDBJ databases">
        <title>Phylogenomics reveals ancestral predisposition of the termite-cultivated fungus Termitomyces towards a domesticated lifestyle.</title>
        <authorList>
            <person name="Auxier B."/>
            <person name="Grum-Grzhimaylo A."/>
            <person name="Cardenas M.E."/>
            <person name="Lodge J.D."/>
            <person name="Laessoe T."/>
            <person name="Pedersen O."/>
            <person name="Smith M.E."/>
            <person name="Kuyper T.W."/>
            <person name="Franco-Molano E.A."/>
            <person name="Baroni T.J."/>
            <person name="Aanen D.K."/>
        </authorList>
    </citation>
    <scope>NUCLEOTIDE SEQUENCE</scope>
    <source>
        <strain evidence="2">D49</strain>
    </source>
</reference>
<feature type="non-terminal residue" evidence="2">
    <location>
        <position position="1"/>
    </location>
</feature>
<name>A0A9P7FQC9_9AGAR</name>
<evidence type="ECO:0000256" key="1">
    <source>
        <dbReference type="SAM" id="MobiDB-lite"/>
    </source>
</evidence>
<dbReference type="AlphaFoldDB" id="A0A9P7FQC9"/>
<organism evidence="2 3">
    <name type="scientific">Sphagnurus paluster</name>
    <dbReference type="NCBI Taxonomy" id="117069"/>
    <lineage>
        <taxon>Eukaryota</taxon>
        <taxon>Fungi</taxon>
        <taxon>Dikarya</taxon>
        <taxon>Basidiomycota</taxon>
        <taxon>Agaricomycotina</taxon>
        <taxon>Agaricomycetes</taxon>
        <taxon>Agaricomycetidae</taxon>
        <taxon>Agaricales</taxon>
        <taxon>Tricholomatineae</taxon>
        <taxon>Lyophyllaceae</taxon>
        <taxon>Sphagnurus</taxon>
    </lineage>
</organism>
<reference evidence="2" key="1">
    <citation type="submission" date="2021-02" db="EMBL/GenBank/DDBJ databases">
        <authorList>
            <person name="Nieuwenhuis M."/>
            <person name="Van De Peppel L.J.J."/>
        </authorList>
    </citation>
    <scope>NUCLEOTIDE SEQUENCE</scope>
    <source>
        <strain evidence="2">D49</strain>
    </source>
</reference>
<dbReference type="EMBL" id="JABCKI010008358">
    <property type="protein sequence ID" value="KAG5633277.1"/>
    <property type="molecule type" value="Genomic_DNA"/>
</dbReference>
<feature type="compositionally biased region" description="Acidic residues" evidence="1">
    <location>
        <begin position="29"/>
        <end position="42"/>
    </location>
</feature>
<protein>
    <submittedName>
        <fullName evidence="2">Uncharacterized protein</fullName>
    </submittedName>
</protein>
<keyword evidence="3" id="KW-1185">Reference proteome</keyword>
<feature type="region of interest" description="Disordered" evidence="1">
    <location>
        <begin position="24"/>
        <end position="62"/>
    </location>
</feature>
<comment type="caution">
    <text evidence="2">The sequence shown here is derived from an EMBL/GenBank/DDBJ whole genome shotgun (WGS) entry which is preliminary data.</text>
</comment>
<gene>
    <name evidence="2" type="ORF">H0H81_009167</name>
</gene>
<sequence>LKEAQWLGIRNAALAMQERSKMVPKPIMELEDGDEESDDDELYNPMYDSSAVPPLAAHVSDS</sequence>
<evidence type="ECO:0000313" key="3">
    <source>
        <dbReference type="Proteomes" id="UP000717328"/>
    </source>
</evidence>
<dbReference type="Proteomes" id="UP000717328">
    <property type="component" value="Unassembled WGS sequence"/>
</dbReference>
<evidence type="ECO:0000313" key="2">
    <source>
        <dbReference type="EMBL" id="KAG5633277.1"/>
    </source>
</evidence>
<proteinExistence type="predicted"/>
<accession>A0A9P7FQC9</accession>